<organism evidence="1 2">
    <name type="scientific">Panagrolaimus sp. ES5</name>
    <dbReference type="NCBI Taxonomy" id="591445"/>
    <lineage>
        <taxon>Eukaryota</taxon>
        <taxon>Metazoa</taxon>
        <taxon>Ecdysozoa</taxon>
        <taxon>Nematoda</taxon>
        <taxon>Chromadorea</taxon>
        <taxon>Rhabditida</taxon>
        <taxon>Tylenchina</taxon>
        <taxon>Panagrolaimomorpha</taxon>
        <taxon>Panagrolaimoidea</taxon>
        <taxon>Panagrolaimidae</taxon>
        <taxon>Panagrolaimus</taxon>
    </lineage>
</organism>
<dbReference type="WBParaSite" id="ES5_v2.g7890.t1">
    <property type="protein sequence ID" value="ES5_v2.g7890.t1"/>
    <property type="gene ID" value="ES5_v2.g7890"/>
</dbReference>
<protein>
    <submittedName>
        <fullName evidence="2">DDHD domain-containing protein</fullName>
    </submittedName>
</protein>
<name>A0AC34GSN5_9BILA</name>
<proteinExistence type="predicted"/>
<evidence type="ECO:0000313" key="2">
    <source>
        <dbReference type="WBParaSite" id="ES5_v2.g7890.t1"/>
    </source>
</evidence>
<reference evidence="2" key="1">
    <citation type="submission" date="2022-11" db="UniProtKB">
        <authorList>
            <consortium name="WormBaseParasite"/>
        </authorList>
    </citation>
    <scope>IDENTIFICATION</scope>
</reference>
<dbReference type="Proteomes" id="UP000887579">
    <property type="component" value="Unplaced"/>
</dbReference>
<sequence>MLIKEYRILFPMSVEEYKIGQLYMIQKMSRLESEVDGGVEIITNEPYDDGPGGSGQYTFKIYHIGNKIPSWIRNVLPSAALQANEEAWNAYPFTRTRHSSPLMDRFSIEIETLYFNDTGTQNNVFKLSGSELKNRVVDVIDFVKDSHDCPDDENPRIYKSTKTDRGPLSDDWVKEYVQSGKPIMCAYKLCKVEFRYWGMQTRVERWIHDLALRSMLLKSHLKAWVWQDEWVGLTLQDIRKLENETALYLSKVMSSNNKTNENPGDSDEDSTSDIFFDCYDGSPQISSKPSLIRWSSELLVGEGESPPSTPKLPNSSLLVLVFHGDVYPESPADSKTTDSSTLRSTLDSLVLNHYPQLKNKVHVRRVTCGSELNKAVANLSALSPTFGAFHPSLSLLLASGNQLNDAVEGTISRANKTVEDFYNSPEGKNFCGEIFIVGDCIGGILMYEMLCQRQNYSNHLPISRHSSSVSANSRPIPEGKEDNWSLHDFENNTVHTFSTRSNTTSRNLSAPPMSAPPSSTHQIPRKKISTCSVDPLDCCGSNALQPASDNNSHSSNQHLNFRPSTAFLLGCPLALILMQQKLNGRETEGLDCNQLFNLFYSLDSCGARLEPVLNSQLSVLPAVSVPRYQRFPLGDGRHLLFDQAASLCNCATLWGPRRVDHLLYCPPEMVALPSSALPNILHASYWESKDVGAFILRQFVRTDDAHAAASFSTTGASNVPLNIDMPSPQWNRRRTRFKIANLSANHRANDIIVVEGSEQIVHAKFCYGPMDLVTLSREKIYVCVCPYGGEWYLSSTEYTDAHGKLTVNLGKQQLAIGIHTVKMIVAGDHSYLDMYIAVVPPETHCVIFSIDGSLTGSVSVTGRDPRIRPGAVDVVRYWQQQGYLIMYVTARPDMQQKVVGSWLAQHNFPHGLLFFTPSISTDPLRHKTQHLRHLHDLGLKIQAAYGSNKDVPVYANSGIEAERIFSVSGSKRRGCVSLDDGYAQHLHDLIAGRVSIAQLNVPTSLIIDNNYFTTLQRQTSRLVQRTHSFTPRSGKYDSFNHHNKKSSQISIITR</sequence>
<evidence type="ECO:0000313" key="1">
    <source>
        <dbReference type="Proteomes" id="UP000887579"/>
    </source>
</evidence>
<accession>A0AC34GSN5</accession>